<proteinExistence type="predicted"/>
<dbReference type="SUPFAM" id="SSF52317">
    <property type="entry name" value="Class I glutamine amidotransferase-like"/>
    <property type="match status" value="1"/>
</dbReference>
<reference evidence="2" key="1">
    <citation type="journal article" date="2017" name="Nat. Microbiol.">
        <title>Global analysis of biosynthetic gene clusters reveals vast potential of secondary metabolite production in Penicillium species.</title>
        <authorList>
            <person name="Nielsen J.C."/>
            <person name="Grijseels S."/>
            <person name="Prigent S."/>
            <person name="Ji B."/>
            <person name="Dainat J."/>
            <person name="Nielsen K.F."/>
            <person name="Frisvad J.C."/>
            <person name="Workman M."/>
            <person name="Nielsen J."/>
        </authorList>
    </citation>
    <scope>NUCLEOTIDE SEQUENCE [LARGE SCALE GENOMIC DNA]</scope>
    <source>
        <strain evidence="2">IBT 29525</strain>
    </source>
</reference>
<sequence length="192" mass="21087">MESRRSTLRAGFLVFDGVDGLDFAGPLEIFLDVHYGIDYTSPDPAFNLTIIAPFDLISTSAAVKIIPDASIASARSKLDESDILVVPGGQPPIVFVLVESNSEVLQIRLRSSAPEAVPLTVYTAWATSSQPSPTSSNAHELPRSPNATKFSWQRMPREGNETPVSWQVTPSAQGPKAQYQRWKNYGEWFYGN</sequence>
<dbReference type="Gene3D" id="3.40.50.880">
    <property type="match status" value="1"/>
</dbReference>
<dbReference type="STRING" id="60172.A0A1V6QLH5"/>
<organism evidence="1 2">
    <name type="scientific">Penicillium solitum</name>
    <dbReference type="NCBI Taxonomy" id="60172"/>
    <lineage>
        <taxon>Eukaryota</taxon>
        <taxon>Fungi</taxon>
        <taxon>Dikarya</taxon>
        <taxon>Ascomycota</taxon>
        <taxon>Pezizomycotina</taxon>
        <taxon>Eurotiomycetes</taxon>
        <taxon>Eurotiomycetidae</taxon>
        <taxon>Eurotiales</taxon>
        <taxon>Aspergillaceae</taxon>
        <taxon>Penicillium</taxon>
    </lineage>
</organism>
<dbReference type="AlphaFoldDB" id="A0A1V6QLH5"/>
<dbReference type="InterPro" id="IPR029062">
    <property type="entry name" value="Class_I_gatase-like"/>
</dbReference>
<evidence type="ECO:0000313" key="1">
    <source>
        <dbReference type="EMBL" id="OQD90074.1"/>
    </source>
</evidence>
<gene>
    <name evidence="1" type="ORF">PENSOL_c062G08302</name>
</gene>
<dbReference type="EMBL" id="MDYO01000062">
    <property type="protein sequence ID" value="OQD90074.1"/>
    <property type="molecule type" value="Genomic_DNA"/>
</dbReference>
<accession>A0A1V6QLH5</accession>
<dbReference type="Proteomes" id="UP000191612">
    <property type="component" value="Unassembled WGS sequence"/>
</dbReference>
<comment type="caution">
    <text evidence="1">The sequence shown here is derived from an EMBL/GenBank/DDBJ whole genome shotgun (WGS) entry which is preliminary data.</text>
</comment>
<name>A0A1V6QLH5_9EURO</name>
<protein>
    <submittedName>
        <fullName evidence="1">Uncharacterized protein</fullName>
    </submittedName>
</protein>
<keyword evidence="2" id="KW-1185">Reference proteome</keyword>
<evidence type="ECO:0000313" key="2">
    <source>
        <dbReference type="Proteomes" id="UP000191612"/>
    </source>
</evidence>